<dbReference type="InterPro" id="IPR029787">
    <property type="entry name" value="Nucleotide_cyclase"/>
</dbReference>
<dbReference type="PANTHER" id="PTHR45138">
    <property type="entry name" value="REGULATORY COMPONENTS OF SENSORY TRANSDUCTION SYSTEM"/>
    <property type="match status" value="1"/>
</dbReference>
<feature type="transmembrane region" description="Helical" evidence="1">
    <location>
        <begin position="124"/>
        <end position="140"/>
    </location>
</feature>
<keyword evidence="1" id="KW-0812">Transmembrane</keyword>
<evidence type="ECO:0000313" key="4">
    <source>
        <dbReference type="Proteomes" id="UP000188597"/>
    </source>
</evidence>
<feature type="transmembrane region" description="Helical" evidence="1">
    <location>
        <begin position="152"/>
        <end position="172"/>
    </location>
</feature>
<dbReference type="InterPro" id="IPR050469">
    <property type="entry name" value="Diguanylate_Cyclase"/>
</dbReference>
<dbReference type="InterPro" id="IPR043128">
    <property type="entry name" value="Rev_trsase/Diguanyl_cyclase"/>
</dbReference>
<feature type="transmembrane region" description="Helical" evidence="1">
    <location>
        <begin position="18"/>
        <end position="35"/>
    </location>
</feature>
<dbReference type="CDD" id="cd01949">
    <property type="entry name" value="GGDEF"/>
    <property type="match status" value="1"/>
</dbReference>
<dbReference type="AlphaFoldDB" id="A0A1V3G764"/>
<dbReference type="NCBIfam" id="TIGR00254">
    <property type="entry name" value="GGDEF"/>
    <property type="match status" value="1"/>
</dbReference>
<dbReference type="GO" id="GO:0005886">
    <property type="term" value="C:plasma membrane"/>
    <property type="evidence" value="ECO:0007669"/>
    <property type="project" value="TreeGrafter"/>
</dbReference>
<comment type="caution">
    <text evidence="3">The sequence shown here is derived from an EMBL/GenBank/DDBJ whole genome shotgun (WGS) entry which is preliminary data.</text>
</comment>
<evidence type="ECO:0000259" key="2">
    <source>
        <dbReference type="PROSITE" id="PS50887"/>
    </source>
</evidence>
<dbReference type="SUPFAM" id="SSF55073">
    <property type="entry name" value="Nucleotide cyclase"/>
    <property type="match status" value="1"/>
</dbReference>
<accession>A0A1V3G764</accession>
<organism evidence="3 4">
    <name type="scientific">Fictibacillus arsenicus</name>
    <dbReference type="NCBI Taxonomy" id="255247"/>
    <lineage>
        <taxon>Bacteria</taxon>
        <taxon>Bacillati</taxon>
        <taxon>Bacillota</taxon>
        <taxon>Bacilli</taxon>
        <taxon>Bacillales</taxon>
        <taxon>Fictibacillaceae</taxon>
        <taxon>Fictibacillus</taxon>
    </lineage>
</organism>
<sequence>MKDLFVITEHRSETISSLLRWFFLIICIPLFYYKPIADVLDFNKETFPILFTIGILYMTSTQIVLNRAPEKSFYYLIFTRGGILFDYIAYVWLMQLTGGSESPFMPVGYLIVIHAALYWRLKGSFILGGASFIAILYFFLRDGGYQETAQFFQFFMNTSFLWLIALYGGVIASKERQYYFEKNMYQLQSLQDYLTGLLNHRKFQEDVLEKTKKNDLFALVLCDIDHFKEFNDKHGHVIGDEVLKLVAAAFERYLPAKEGKAYRYGGEEFAWIMETASEYEVTQTILQVNTHLQMYPYIHKDGELPVTLSYGIAFYQKEERPADIIHRADTLLYEAKAAGRNTLKLEQQKSEEKQLTI</sequence>
<dbReference type="Pfam" id="PF00990">
    <property type="entry name" value="GGDEF"/>
    <property type="match status" value="1"/>
</dbReference>
<name>A0A1V3G764_9BACL</name>
<evidence type="ECO:0000313" key="3">
    <source>
        <dbReference type="EMBL" id="OOE12221.1"/>
    </source>
</evidence>
<keyword evidence="1" id="KW-1133">Transmembrane helix</keyword>
<feature type="transmembrane region" description="Helical" evidence="1">
    <location>
        <begin position="47"/>
        <end position="65"/>
    </location>
</feature>
<dbReference type="EMBL" id="MQMF01000002">
    <property type="protein sequence ID" value="OOE12221.1"/>
    <property type="molecule type" value="Genomic_DNA"/>
</dbReference>
<dbReference type="GO" id="GO:1902201">
    <property type="term" value="P:negative regulation of bacterial-type flagellum-dependent cell motility"/>
    <property type="evidence" value="ECO:0007669"/>
    <property type="project" value="TreeGrafter"/>
</dbReference>
<dbReference type="PANTHER" id="PTHR45138:SF9">
    <property type="entry name" value="DIGUANYLATE CYCLASE DGCM-RELATED"/>
    <property type="match status" value="1"/>
</dbReference>
<dbReference type="InterPro" id="IPR000160">
    <property type="entry name" value="GGDEF_dom"/>
</dbReference>
<evidence type="ECO:0000256" key="1">
    <source>
        <dbReference type="SAM" id="Phobius"/>
    </source>
</evidence>
<dbReference type="PROSITE" id="PS50887">
    <property type="entry name" value="GGDEF"/>
    <property type="match status" value="1"/>
</dbReference>
<feature type="domain" description="GGDEF" evidence="2">
    <location>
        <begin position="215"/>
        <end position="348"/>
    </location>
</feature>
<feature type="transmembrane region" description="Helical" evidence="1">
    <location>
        <begin position="72"/>
        <end position="92"/>
    </location>
</feature>
<dbReference type="GO" id="GO:0043709">
    <property type="term" value="P:cell adhesion involved in single-species biofilm formation"/>
    <property type="evidence" value="ECO:0007669"/>
    <property type="project" value="TreeGrafter"/>
</dbReference>
<protein>
    <recommendedName>
        <fullName evidence="2">GGDEF domain-containing protein</fullName>
    </recommendedName>
</protein>
<reference evidence="3 4" key="1">
    <citation type="submission" date="2016-11" db="EMBL/GenBank/DDBJ databases">
        <authorList>
            <person name="Jaros S."/>
            <person name="Januszkiewicz K."/>
            <person name="Wedrychowicz H."/>
        </authorList>
    </citation>
    <scope>NUCLEOTIDE SEQUENCE [LARGE SCALE GENOMIC DNA]</scope>
    <source>
        <strain evidence="3 4">Con a/3</strain>
    </source>
</reference>
<dbReference type="RefSeq" id="WP_077361832.1">
    <property type="nucleotide sequence ID" value="NZ_MQMF01000002.1"/>
</dbReference>
<proteinExistence type="predicted"/>
<gene>
    <name evidence="3" type="ORF">UN64_08885</name>
</gene>
<dbReference type="SMART" id="SM00267">
    <property type="entry name" value="GGDEF"/>
    <property type="match status" value="1"/>
</dbReference>
<dbReference type="Proteomes" id="UP000188597">
    <property type="component" value="Unassembled WGS sequence"/>
</dbReference>
<dbReference type="Gene3D" id="3.30.70.270">
    <property type="match status" value="1"/>
</dbReference>
<keyword evidence="1" id="KW-0472">Membrane</keyword>
<dbReference type="OrthoDB" id="9759607at2"/>
<feature type="transmembrane region" description="Helical" evidence="1">
    <location>
        <begin position="104"/>
        <end position="119"/>
    </location>
</feature>
<dbReference type="GO" id="GO:0052621">
    <property type="term" value="F:diguanylate cyclase activity"/>
    <property type="evidence" value="ECO:0007669"/>
    <property type="project" value="TreeGrafter"/>
</dbReference>